<dbReference type="Proteomes" id="UP000320244">
    <property type="component" value="Unassembled WGS sequence"/>
</dbReference>
<evidence type="ECO:0000313" key="3">
    <source>
        <dbReference type="Proteomes" id="UP000320244"/>
    </source>
</evidence>
<name>A0A563E4R0_9MICO</name>
<gene>
    <name evidence="2" type="ORF">FGL98_07445</name>
</gene>
<proteinExistence type="predicted"/>
<reference evidence="2 3" key="2">
    <citation type="submission" date="2019-08" db="EMBL/GenBank/DDBJ databases">
        <title>Jejuicoccus antrihumi gen. nov., sp. nov., a new member of the family Dermacoccaceae isolated from a cave.</title>
        <authorList>
            <person name="Schumann P."/>
            <person name="Kim I.S."/>
        </authorList>
    </citation>
    <scope>NUCLEOTIDE SEQUENCE [LARGE SCALE GENOMIC DNA]</scope>
    <source>
        <strain evidence="2 3">C5-26</strain>
    </source>
</reference>
<dbReference type="EMBL" id="VCQV01000007">
    <property type="protein sequence ID" value="TWP37233.1"/>
    <property type="molecule type" value="Genomic_DNA"/>
</dbReference>
<feature type="compositionally biased region" description="Basic and acidic residues" evidence="1">
    <location>
        <begin position="62"/>
        <end position="83"/>
    </location>
</feature>
<sequence>MCETRRAVGKTRAAVAAELTHRFEQDGLPTNETVDARVAEVLVNPDRGGLAVMTDEGTLLHGEADVKGGKPAHRDPERGPFYS</sequence>
<evidence type="ECO:0000256" key="1">
    <source>
        <dbReference type="SAM" id="MobiDB-lite"/>
    </source>
</evidence>
<protein>
    <submittedName>
        <fullName evidence="2">Uncharacterized protein</fullName>
    </submittedName>
</protein>
<accession>A0A563E4R0</accession>
<dbReference type="RefSeq" id="WP_146316113.1">
    <property type="nucleotide sequence ID" value="NZ_VCQV01000007.1"/>
</dbReference>
<keyword evidence="3" id="KW-1185">Reference proteome</keyword>
<evidence type="ECO:0000313" key="2">
    <source>
        <dbReference type="EMBL" id="TWP37233.1"/>
    </source>
</evidence>
<feature type="region of interest" description="Disordered" evidence="1">
    <location>
        <begin position="61"/>
        <end position="83"/>
    </location>
</feature>
<organism evidence="2 3">
    <name type="scientific">Leekyejoonella antrihumi</name>
    <dbReference type="NCBI Taxonomy" id="1660198"/>
    <lineage>
        <taxon>Bacteria</taxon>
        <taxon>Bacillati</taxon>
        <taxon>Actinomycetota</taxon>
        <taxon>Actinomycetes</taxon>
        <taxon>Micrococcales</taxon>
        <taxon>Dermacoccaceae</taxon>
        <taxon>Leekyejoonella</taxon>
    </lineage>
</organism>
<dbReference type="AlphaFoldDB" id="A0A563E4R0"/>
<comment type="caution">
    <text evidence="2">The sequence shown here is derived from an EMBL/GenBank/DDBJ whole genome shotgun (WGS) entry which is preliminary data.</text>
</comment>
<reference evidence="2 3" key="1">
    <citation type="submission" date="2019-05" db="EMBL/GenBank/DDBJ databases">
        <authorList>
            <person name="Lee S.D."/>
        </authorList>
    </citation>
    <scope>NUCLEOTIDE SEQUENCE [LARGE SCALE GENOMIC DNA]</scope>
    <source>
        <strain evidence="2 3">C5-26</strain>
    </source>
</reference>